<dbReference type="AlphaFoldDB" id="A0A9P5Y5L4"/>
<dbReference type="PANTHER" id="PTHR43827:SF3">
    <property type="entry name" value="NADP-DEPENDENT OXIDOREDUCTASE DOMAIN-CONTAINING PROTEIN"/>
    <property type="match status" value="1"/>
</dbReference>
<dbReference type="PIRSF" id="PIRSF000097">
    <property type="entry name" value="AKR"/>
    <property type="match status" value="1"/>
</dbReference>
<keyword evidence="9" id="KW-1185">Reference proteome</keyword>
<protein>
    <submittedName>
        <fullName evidence="8">Conjugated polyketone reductase C1</fullName>
    </submittedName>
</protein>
<evidence type="ECO:0000256" key="4">
    <source>
        <dbReference type="PIRSR" id="PIRSR000097-1"/>
    </source>
</evidence>
<dbReference type="OrthoDB" id="416253at2759"/>
<dbReference type="InterPro" id="IPR023210">
    <property type="entry name" value="NADP_OxRdtase_dom"/>
</dbReference>
<feature type="active site" description="Proton donor" evidence="4">
    <location>
        <position position="53"/>
    </location>
</feature>
<comment type="similarity">
    <text evidence="1">Belongs to the aldo/keto reductase family.</text>
</comment>
<dbReference type="SUPFAM" id="SSF51430">
    <property type="entry name" value="NAD(P)-linked oxidoreductase"/>
    <property type="match status" value="1"/>
</dbReference>
<dbReference type="Gene3D" id="3.20.20.100">
    <property type="entry name" value="NADP-dependent oxidoreductase domain"/>
    <property type="match status" value="1"/>
</dbReference>
<evidence type="ECO:0000256" key="1">
    <source>
        <dbReference type="ARBA" id="ARBA00007905"/>
    </source>
</evidence>
<feature type="domain" description="NADP-dependent oxidoreductase" evidence="7">
    <location>
        <begin position="38"/>
        <end position="202"/>
    </location>
</feature>
<dbReference type="EMBL" id="MU150257">
    <property type="protein sequence ID" value="KAF9463997.1"/>
    <property type="molecule type" value="Genomic_DNA"/>
</dbReference>
<comment type="caution">
    <text evidence="8">The sequence shown here is derived from an EMBL/GenBank/DDBJ whole genome shotgun (WGS) entry which is preliminary data.</text>
</comment>
<dbReference type="InterPro" id="IPR020471">
    <property type="entry name" value="AKR"/>
</dbReference>
<dbReference type="PRINTS" id="PR00069">
    <property type="entry name" value="ALDKETRDTASE"/>
</dbReference>
<keyword evidence="2" id="KW-0521">NADP</keyword>
<evidence type="ECO:0000256" key="3">
    <source>
        <dbReference type="ARBA" id="ARBA00023002"/>
    </source>
</evidence>
<evidence type="ECO:0000313" key="9">
    <source>
        <dbReference type="Proteomes" id="UP000807353"/>
    </source>
</evidence>
<feature type="binding site" evidence="5">
    <location>
        <position position="113"/>
    </location>
    <ligand>
        <name>substrate</name>
    </ligand>
</feature>
<organism evidence="8 9">
    <name type="scientific">Collybia nuda</name>
    <dbReference type="NCBI Taxonomy" id="64659"/>
    <lineage>
        <taxon>Eukaryota</taxon>
        <taxon>Fungi</taxon>
        <taxon>Dikarya</taxon>
        <taxon>Basidiomycota</taxon>
        <taxon>Agaricomycotina</taxon>
        <taxon>Agaricomycetes</taxon>
        <taxon>Agaricomycetidae</taxon>
        <taxon>Agaricales</taxon>
        <taxon>Tricholomatineae</taxon>
        <taxon>Clitocybaceae</taxon>
        <taxon>Collybia</taxon>
    </lineage>
</organism>
<dbReference type="Proteomes" id="UP000807353">
    <property type="component" value="Unassembled WGS sequence"/>
</dbReference>
<gene>
    <name evidence="8" type="ORF">BDZ94DRAFT_1191830</name>
</gene>
<accession>A0A9P5Y5L4</accession>
<evidence type="ECO:0000256" key="5">
    <source>
        <dbReference type="PIRSR" id="PIRSR000097-2"/>
    </source>
</evidence>
<keyword evidence="3" id="KW-0560">Oxidoreductase</keyword>
<evidence type="ECO:0000256" key="6">
    <source>
        <dbReference type="PIRSR" id="PIRSR000097-3"/>
    </source>
</evidence>
<reference evidence="8" key="1">
    <citation type="submission" date="2020-11" db="EMBL/GenBank/DDBJ databases">
        <authorList>
            <consortium name="DOE Joint Genome Institute"/>
            <person name="Ahrendt S."/>
            <person name="Riley R."/>
            <person name="Andreopoulos W."/>
            <person name="Labutti K."/>
            <person name="Pangilinan J."/>
            <person name="Ruiz-Duenas F.J."/>
            <person name="Barrasa J.M."/>
            <person name="Sanchez-Garcia M."/>
            <person name="Camarero S."/>
            <person name="Miyauchi S."/>
            <person name="Serrano A."/>
            <person name="Linde D."/>
            <person name="Babiker R."/>
            <person name="Drula E."/>
            <person name="Ayuso-Fernandez I."/>
            <person name="Pacheco R."/>
            <person name="Padilla G."/>
            <person name="Ferreira P."/>
            <person name="Barriuso J."/>
            <person name="Kellner H."/>
            <person name="Castanera R."/>
            <person name="Alfaro M."/>
            <person name="Ramirez L."/>
            <person name="Pisabarro A.G."/>
            <person name="Kuo A."/>
            <person name="Tritt A."/>
            <person name="Lipzen A."/>
            <person name="He G."/>
            <person name="Yan M."/>
            <person name="Ng V."/>
            <person name="Cullen D."/>
            <person name="Martin F."/>
            <person name="Rosso M.-N."/>
            <person name="Henrissat B."/>
            <person name="Hibbett D."/>
            <person name="Martinez A.T."/>
            <person name="Grigoriev I.V."/>
        </authorList>
    </citation>
    <scope>NUCLEOTIDE SEQUENCE</scope>
    <source>
        <strain evidence="8">CBS 247.69</strain>
    </source>
</reference>
<evidence type="ECO:0000313" key="8">
    <source>
        <dbReference type="EMBL" id="KAF9463997.1"/>
    </source>
</evidence>
<evidence type="ECO:0000259" key="7">
    <source>
        <dbReference type="Pfam" id="PF00248"/>
    </source>
</evidence>
<dbReference type="GO" id="GO:0016616">
    <property type="term" value="F:oxidoreductase activity, acting on the CH-OH group of donors, NAD or NADP as acceptor"/>
    <property type="evidence" value="ECO:0007669"/>
    <property type="project" value="UniProtKB-ARBA"/>
</dbReference>
<dbReference type="PANTHER" id="PTHR43827">
    <property type="entry name" value="2,5-DIKETO-D-GLUCONIC ACID REDUCTASE"/>
    <property type="match status" value="1"/>
</dbReference>
<name>A0A9P5Y5L4_9AGAR</name>
<feature type="site" description="Lowers pKa of active site Tyr" evidence="6">
    <location>
        <position position="78"/>
    </location>
</feature>
<evidence type="ECO:0000256" key="2">
    <source>
        <dbReference type="ARBA" id="ARBA00022857"/>
    </source>
</evidence>
<proteinExistence type="inferred from homology"/>
<sequence length="306" mass="33192">MSQTIASFNLHDGTTIPWLAWGCGSGQAQRDPVNSGTHVLNAGINHIDTAQIYNTEEATGQIVAASPLGKDKIYVTSKLGAPEDKPISLDSIRGAVAETTRKLGFIPDLFLIHNPFVAHPGELKAMWNTLEDLKVEGKLKSIGVSNFRVQDFEAIFDGARFKPVVNQIEFHPYVLSHLEPVLALQAKHGIVTEAFGPLTPVVRHGTGGPLKPILERIAARLTKSTGKDVDTATVLLLWTRAQGVVAVSASGNADRIRGLAEVAKLPDLLEQGEIDEITRVGKTVHFRHYTEHMEVDFPLPNLPSGL</sequence>
<dbReference type="InterPro" id="IPR036812">
    <property type="entry name" value="NAD(P)_OxRdtase_dom_sf"/>
</dbReference>
<dbReference type="Pfam" id="PF00248">
    <property type="entry name" value="Aldo_ket_red"/>
    <property type="match status" value="1"/>
</dbReference>